<keyword evidence="2" id="KW-1185">Reference proteome</keyword>
<dbReference type="OrthoDB" id="5562587at2"/>
<dbReference type="AlphaFoldDB" id="A0A3E1P709"/>
<name>A0A3E1P709_9BACT</name>
<dbReference type="Gene3D" id="3.30.559.10">
    <property type="entry name" value="Chloramphenicol acetyltransferase-like domain"/>
    <property type="match status" value="1"/>
</dbReference>
<dbReference type="InterPro" id="IPR052058">
    <property type="entry name" value="Alcohol_O-acetyltransferase"/>
</dbReference>
<evidence type="ECO:0000313" key="1">
    <source>
        <dbReference type="EMBL" id="RFM35952.1"/>
    </source>
</evidence>
<dbReference type="RefSeq" id="WP_116851300.1">
    <property type="nucleotide sequence ID" value="NZ_QTJV01000001.1"/>
</dbReference>
<organism evidence="1 2">
    <name type="scientific">Chitinophaga silvisoli</name>
    <dbReference type="NCBI Taxonomy" id="2291814"/>
    <lineage>
        <taxon>Bacteria</taxon>
        <taxon>Pseudomonadati</taxon>
        <taxon>Bacteroidota</taxon>
        <taxon>Chitinophagia</taxon>
        <taxon>Chitinophagales</taxon>
        <taxon>Chitinophagaceae</taxon>
        <taxon>Chitinophaga</taxon>
    </lineage>
</organism>
<reference evidence="1 2" key="1">
    <citation type="submission" date="2018-08" db="EMBL/GenBank/DDBJ databases">
        <title>Chitinophaga sp. K20C18050901, a novel bacterium isolated from forest soil.</title>
        <authorList>
            <person name="Wang C."/>
        </authorList>
    </citation>
    <scope>NUCLEOTIDE SEQUENCE [LARGE SCALE GENOMIC DNA]</scope>
    <source>
        <strain evidence="1 2">K20C18050901</strain>
    </source>
</reference>
<sequence>MKRKLLFPERLMLGDGNTPFNVVSTIRIKGTISEENLVHALACIQAKHPLLRASIVDDHYVVQETAPVIPMKIVHSTDWITVTLAELALPFDTTTAPLARVTWIRAVGYCDLVLALHHCLCDGGGRWALIKEIVALLDNPAKDIGIHRSLLTLEDIIPAAQRKGWPLFKARFTGGIIKYGCKLMAALVSTKGKSKTNREKDYLLHWKLDAETTSTLIRQCNAMGVTVNTALCVALAAAFKRVKGDQGAAKVTCPVDIRKYVPAITKDSIFAVGLSITLEILDDHTKPFWTRVQLLQPIATEKQKRLNTSMLQALEYAHSAIPHMIRFLTYGKLNYNLMFSNMGKLDIEEHWNTFDIDTVFSPAVIGPFANPNTVLTSTFKGQMDFTFISNDDFLAEEDALAIKKAFLQILKEVLPSTTPILTV</sequence>
<dbReference type="InterPro" id="IPR023213">
    <property type="entry name" value="CAT-like_dom_sf"/>
</dbReference>
<comment type="caution">
    <text evidence="1">The sequence shown here is derived from an EMBL/GenBank/DDBJ whole genome shotgun (WGS) entry which is preliminary data.</text>
</comment>
<protein>
    <recommendedName>
        <fullName evidence="3">Condensation domain-containing protein</fullName>
    </recommendedName>
</protein>
<dbReference type="Proteomes" id="UP000261174">
    <property type="component" value="Unassembled WGS sequence"/>
</dbReference>
<dbReference type="Gene3D" id="3.30.559.30">
    <property type="entry name" value="Nonribosomal peptide synthetase, condensation domain"/>
    <property type="match status" value="1"/>
</dbReference>
<proteinExistence type="predicted"/>
<dbReference type="PANTHER" id="PTHR28037">
    <property type="entry name" value="ALCOHOL O-ACETYLTRANSFERASE 1-RELATED"/>
    <property type="match status" value="1"/>
</dbReference>
<dbReference type="SUPFAM" id="SSF52777">
    <property type="entry name" value="CoA-dependent acyltransferases"/>
    <property type="match status" value="2"/>
</dbReference>
<dbReference type="EMBL" id="QTJV01000001">
    <property type="protein sequence ID" value="RFM35952.1"/>
    <property type="molecule type" value="Genomic_DNA"/>
</dbReference>
<accession>A0A3E1P709</accession>
<gene>
    <name evidence="1" type="ORF">DXN04_00075</name>
</gene>
<dbReference type="PANTHER" id="PTHR28037:SF1">
    <property type="entry name" value="ALCOHOL O-ACETYLTRANSFERASE 1-RELATED"/>
    <property type="match status" value="1"/>
</dbReference>
<evidence type="ECO:0000313" key="2">
    <source>
        <dbReference type="Proteomes" id="UP000261174"/>
    </source>
</evidence>
<evidence type="ECO:0008006" key="3">
    <source>
        <dbReference type="Google" id="ProtNLM"/>
    </source>
</evidence>